<gene>
    <name evidence="2" type="ORF">BAUCODRAFT_23611</name>
</gene>
<dbReference type="KEGG" id="bcom:BAUCODRAFT_23611"/>
<dbReference type="RefSeq" id="XP_007675128.1">
    <property type="nucleotide sequence ID" value="XM_007676938.1"/>
</dbReference>
<evidence type="ECO:0008006" key="4">
    <source>
        <dbReference type="Google" id="ProtNLM"/>
    </source>
</evidence>
<keyword evidence="3" id="KW-1185">Reference proteome</keyword>
<dbReference type="Proteomes" id="UP000011761">
    <property type="component" value="Unassembled WGS sequence"/>
</dbReference>
<proteinExistence type="predicted"/>
<evidence type="ECO:0000313" key="2">
    <source>
        <dbReference type="EMBL" id="EMC97287.1"/>
    </source>
</evidence>
<dbReference type="GeneID" id="19110058"/>
<protein>
    <recommendedName>
        <fullName evidence="4">Ubiquitin 3 binding protein But2 C-terminal domain-containing protein</fullName>
    </recommendedName>
</protein>
<sequence>MHVYIVLQLAVGIHVLATYKAQYQHVLVEDYEFGQIPAGDEVCLAVQETATLQEPWLTRCRLRYLAENQAAPVRFGNTCSFRPGRTAPCLSADAHVADNDVRSNTARLDFSDASHATCPDGTRPTAKSPIAFFLDEESCLAVRSQANGECFQVEGTQSAPYYFVPHAPAPGAESL</sequence>
<dbReference type="EMBL" id="KB445554">
    <property type="protein sequence ID" value="EMC97287.1"/>
    <property type="molecule type" value="Genomic_DNA"/>
</dbReference>
<evidence type="ECO:0000256" key="1">
    <source>
        <dbReference type="SAM" id="SignalP"/>
    </source>
</evidence>
<feature type="signal peptide" evidence="1">
    <location>
        <begin position="1"/>
        <end position="17"/>
    </location>
</feature>
<dbReference type="AlphaFoldDB" id="M2LS42"/>
<name>M2LS42_BAUPA</name>
<feature type="chain" id="PRO_5004021454" description="Ubiquitin 3 binding protein But2 C-terminal domain-containing protein" evidence="1">
    <location>
        <begin position="18"/>
        <end position="175"/>
    </location>
</feature>
<reference evidence="2 3" key="1">
    <citation type="journal article" date="2012" name="PLoS Pathog.">
        <title>Diverse lifestyles and strategies of plant pathogenesis encoded in the genomes of eighteen Dothideomycetes fungi.</title>
        <authorList>
            <person name="Ohm R.A."/>
            <person name="Feau N."/>
            <person name="Henrissat B."/>
            <person name="Schoch C.L."/>
            <person name="Horwitz B.A."/>
            <person name="Barry K.W."/>
            <person name="Condon B.J."/>
            <person name="Copeland A.C."/>
            <person name="Dhillon B."/>
            <person name="Glaser F."/>
            <person name="Hesse C.N."/>
            <person name="Kosti I."/>
            <person name="LaButti K."/>
            <person name="Lindquist E.A."/>
            <person name="Lucas S."/>
            <person name="Salamov A.A."/>
            <person name="Bradshaw R.E."/>
            <person name="Ciuffetti L."/>
            <person name="Hamelin R.C."/>
            <person name="Kema G.H.J."/>
            <person name="Lawrence C."/>
            <person name="Scott J.A."/>
            <person name="Spatafora J.W."/>
            <person name="Turgeon B.G."/>
            <person name="de Wit P.J.G.M."/>
            <person name="Zhong S."/>
            <person name="Goodwin S.B."/>
            <person name="Grigoriev I.V."/>
        </authorList>
    </citation>
    <scope>NUCLEOTIDE SEQUENCE [LARGE SCALE GENOMIC DNA]</scope>
    <source>
        <strain evidence="2 3">UAMH 10762</strain>
    </source>
</reference>
<accession>M2LS42</accession>
<evidence type="ECO:0000313" key="3">
    <source>
        <dbReference type="Proteomes" id="UP000011761"/>
    </source>
</evidence>
<organism evidence="2 3">
    <name type="scientific">Baudoinia panamericana (strain UAMH 10762)</name>
    <name type="common">Angels' share fungus</name>
    <name type="synonym">Baudoinia compniacensis (strain UAMH 10762)</name>
    <dbReference type="NCBI Taxonomy" id="717646"/>
    <lineage>
        <taxon>Eukaryota</taxon>
        <taxon>Fungi</taxon>
        <taxon>Dikarya</taxon>
        <taxon>Ascomycota</taxon>
        <taxon>Pezizomycotina</taxon>
        <taxon>Dothideomycetes</taxon>
        <taxon>Dothideomycetidae</taxon>
        <taxon>Mycosphaerellales</taxon>
        <taxon>Teratosphaeriaceae</taxon>
        <taxon>Baudoinia</taxon>
    </lineage>
</organism>
<dbReference type="HOGENOM" id="CLU_1532256_0_0_1"/>
<keyword evidence="1" id="KW-0732">Signal</keyword>